<dbReference type="RefSeq" id="WP_093989460.1">
    <property type="nucleotide sequence ID" value="NZ_FYDD01000004.1"/>
</dbReference>
<evidence type="ECO:0000313" key="9">
    <source>
        <dbReference type="Proteomes" id="UP000632659"/>
    </source>
</evidence>
<feature type="transmembrane region" description="Helical" evidence="7">
    <location>
        <begin position="272"/>
        <end position="291"/>
    </location>
</feature>
<feature type="transmembrane region" description="Helical" evidence="7">
    <location>
        <begin position="392"/>
        <end position="410"/>
    </location>
</feature>
<feature type="transmembrane region" description="Helical" evidence="7">
    <location>
        <begin position="32"/>
        <end position="52"/>
    </location>
</feature>
<protein>
    <submittedName>
        <fullName evidence="8">MFS transporter</fullName>
    </submittedName>
</protein>
<dbReference type="Gene3D" id="1.20.1250.20">
    <property type="entry name" value="MFS general substrate transporter like domains"/>
    <property type="match status" value="1"/>
</dbReference>
<keyword evidence="6 7" id="KW-0472">Membrane</keyword>
<accession>A0A8J6P0A3</accession>
<feature type="transmembrane region" description="Helical" evidence="7">
    <location>
        <begin position="180"/>
        <end position="199"/>
    </location>
</feature>
<feature type="transmembrane region" description="Helical" evidence="7">
    <location>
        <begin position="366"/>
        <end position="386"/>
    </location>
</feature>
<feature type="transmembrane region" description="Helical" evidence="7">
    <location>
        <begin position="113"/>
        <end position="134"/>
    </location>
</feature>
<dbReference type="GO" id="GO:0005886">
    <property type="term" value="C:plasma membrane"/>
    <property type="evidence" value="ECO:0007669"/>
    <property type="project" value="UniProtKB-SubCell"/>
</dbReference>
<dbReference type="InterPro" id="IPR011701">
    <property type="entry name" value="MFS"/>
</dbReference>
<comment type="subcellular location">
    <subcellularLocation>
        <location evidence="1">Cell membrane</location>
        <topology evidence="1">Multi-pass membrane protein</topology>
    </subcellularLocation>
</comment>
<dbReference type="PANTHER" id="PTHR23517:SF2">
    <property type="entry name" value="MULTIDRUG RESISTANCE PROTEIN MDTH"/>
    <property type="match status" value="1"/>
</dbReference>
<feature type="transmembrane region" description="Helical" evidence="7">
    <location>
        <begin position="303"/>
        <end position="321"/>
    </location>
</feature>
<dbReference type="PANTHER" id="PTHR23517">
    <property type="entry name" value="RESISTANCE PROTEIN MDTM, PUTATIVE-RELATED-RELATED"/>
    <property type="match status" value="1"/>
</dbReference>
<dbReference type="InterPro" id="IPR036259">
    <property type="entry name" value="MFS_trans_sf"/>
</dbReference>
<evidence type="ECO:0000256" key="6">
    <source>
        <dbReference type="ARBA" id="ARBA00023136"/>
    </source>
</evidence>
<gene>
    <name evidence="8" type="ORF">H8702_05295</name>
</gene>
<evidence type="ECO:0000313" key="8">
    <source>
        <dbReference type="EMBL" id="MBC8610536.1"/>
    </source>
</evidence>
<feature type="transmembrane region" description="Helical" evidence="7">
    <location>
        <begin position="58"/>
        <end position="78"/>
    </location>
</feature>
<keyword evidence="4 7" id="KW-0812">Transmembrane</keyword>
<feature type="transmembrane region" description="Helical" evidence="7">
    <location>
        <begin position="146"/>
        <end position="168"/>
    </location>
</feature>
<dbReference type="GO" id="GO:0022857">
    <property type="term" value="F:transmembrane transporter activity"/>
    <property type="evidence" value="ECO:0007669"/>
    <property type="project" value="InterPro"/>
</dbReference>
<dbReference type="InterPro" id="IPR050171">
    <property type="entry name" value="MFS_Transporters"/>
</dbReference>
<evidence type="ECO:0000256" key="3">
    <source>
        <dbReference type="ARBA" id="ARBA00022475"/>
    </source>
</evidence>
<evidence type="ECO:0000256" key="1">
    <source>
        <dbReference type="ARBA" id="ARBA00004651"/>
    </source>
</evidence>
<dbReference type="OrthoDB" id="8952229at2"/>
<organism evidence="8 9">
    <name type="scientific">Massiliimalia timonensis</name>
    <dbReference type="NCBI Taxonomy" id="1987501"/>
    <lineage>
        <taxon>Bacteria</taxon>
        <taxon>Bacillati</taxon>
        <taxon>Bacillota</taxon>
        <taxon>Clostridia</taxon>
        <taxon>Eubacteriales</taxon>
        <taxon>Oscillospiraceae</taxon>
        <taxon>Massiliimalia</taxon>
    </lineage>
</organism>
<reference evidence="8" key="1">
    <citation type="submission" date="2020-08" db="EMBL/GenBank/DDBJ databases">
        <title>Genome public.</title>
        <authorList>
            <person name="Liu C."/>
            <person name="Sun Q."/>
        </authorList>
    </citation>
    <scope>NUCLEOTIDE SEQUENCE</scope>
    <source>
        <strain evidence="8">NSJ-15</strain>
    </source>
</reference>
<feature type="transmembrane region" description="Helical" evidence="7">
    <location>
        <begin position="238"/>
        <end position="260"/>
    </location>
</feature>
<evidence type="ECO:0000256" key="5">
    <source>
        <dbReference type="ARBA" id="ARBA00022989"/>
    </source>
</evidence>
<dbReference type="AlphaFoldDB" id="A0A8J6P0A3"/>
<keyword evidence="5 7" id="KW-1133">Transmembrane helix</keyword>
<keyword evidence="3" id="KW-1003">Cell membrane</keyword>
<name>A0A8J6P0A3_9FIRM</name>
<keyword evidence="9" id="KW-1185">Reference proteome</keyword>
<evidence type="ECO:0000256" key="7">
    <source>
        <dbReference type="SAM" id="Phobius"/>
    </source>
</evidence>
<dbReference type="Pfam" id="PF07690">
    <property type="entry name" value="MFS_1"/>
    <property type="match status" value="1"/>
</dbReference>
<dbReference type="EMBL" id="JACRTL010000002">
    <property type="protein sequence ID" value="MBC8610536.1"/>
    <property type="molecule type" value="Genomic_DNA"/>
</dbReference>
<dbReference type="SUPFAM" id="SSF103473">
    <property type="entry name" value="MFS general substrate transporter"/>
    <property type="match status" value="1"/>
</dbReference>
<evidence type="ECO:0000256" key="2">
    <source>
        <dbReference type="ARBA" id="ARBA00022448"/>
    </source>
</evidence>
<proteinExistence type="predicted"/>
<sequence length="425" mass="48379">MRIIDRLKSNELISAFLDLSGNPKACVCTEPLWYIPYNLFIPFATVYMFNLGLNDSQIGLIASIGMVLQMFSAFLGGVITDKFGRRKTSFVVDVISWSIPCLLWAFAQNFWWFLAAASLNSILHICSNSWNCLLVEDCDKSKLVNVFSMIQMCGLFAVFIAPLSALLVDHFSLIPVVRCLYIFSCLSMTAKFYLLYRFSTETKQGIKRMEETKHVSIFKLLAGYKDVFFKMIRSRAMLIVLLVMVSYHVTDTTTLNFFGIYATQTLHVPDSYLAIFPIIRAAIMLIFILMFQARINRLPYRPVMLCGYGLFMLSHILLLIAPHENPFYLMFYTLVEACSLVCIVPRKDSLNALFVDEQERSRVSGLIFMTMVGVASPFGWIAGLLSSVDRRFPFILNIVIFVIVSIAVLCSKEITMLDRKIRDGE</sequence>
<evidence type="ECO:0000256" key="4">
    <source>
        <dbReference type="ARBA" id="ARBA00022692"/>
    </source>
</evidence>
<keyword evidence="2" id="KW-0813">Transport</keyword>
<comment type="caution">
    <text evidence="8">The sequence shown here is derived from an EMBL/GenBank/DDBJ whole genome shotgun (WGS) entry which is preliminary data.</text>
</comment>
<feature type="transmembrane region" description="Helical" evidence="7">
    <location>
        <begin position="90"/>
        <end position="107"/>
    </location>
</feature>
<dbReference type="Proteomes" id="UP000632659">
    <property type="component" value="Unassembled WGS sequence"/>
</dbReference>
<feature type="transmembrane region" description="Helical" evidence="7">
    <location>
        <begin position="327"/>
        <end position="345"/>
    </location>
</feature>